<comment type="caution">
    <text evidence="2">The sequence shown here is derived from an EMBL/GenBank/DDBJ whole genome shotgun (WGS) entry which is preliminary data.</text>
</comment>
<accession>A0ABU7ZBU7</accession>
<dbReference type="RefSeq" id="WP_332903256.1">
    <property type="nucleotide sequence ID" value="NZ_JBAGLP010000121.1"/>
</dbReference>
<feature type="compositionally biased region" description="Basic and acidic residues" evidence="1">
    <location>
        <begin position="68"/>
        <end position="82"/>
    </location>
</feature>
<dbReference type="EMBL" id="JBAGLP010000121">
    <property type="protein sequence ID" value="MEG3616823.1"/>
    <property type="molecule type" value="Genomic_DNA"/>
</dbReference>
<feature type="non-terminal residue" evidence="2">
    <location>
        <position position="82"/>
    </location>
</feature>
<feature type="compositionally biased region" description="Basic and acidic residues" evidence="1">
    <location>
        <begin position="1"/>
        <end position="12"/>
    </location>
</feature>
<reference evidence="2" key="1">
    <citation type="journal article" date="2024" name="Antonie Van Leeuwenhoek">
        <title>Isoptericola haloaureus sp. nov., a dimorphic actinobacterium isolated from mangrove sediments of southeast India, implicating biosaline agricultural significance through nitrogen fixation and salt tolerance genes.</title>
        <authorList>
            <person name="Prathaban M."/>
            <person name="Prathiviraj R."/>
            <person name="Ravichandran M."/>
            <person name="Natarajan S.D."/>
            <person name="Sobanaa M."/>
            <person name="Hari Krishna Kumar S."/>
            <person name="Chandrasekar V."/>
            <person name="Selvin J."/>
        </authorList>
    </citation>
    <scope>NUCLEOTIDE SEQUENCE</scope>
    <source>
        <strain evidence="2">MP1014</strain>
    </source>
</reference>
<dbReference type="Proteomes" id="UP001310387">
    <property type="component" value="Unassembled WGS sequence"/>
</dbReference>
<keyword evidence="3" id="KW-1185">Reference proteome</keyword>
<protein>
    <submittedName>
        <fullName evidence="2">Uncharacterized protein</fullName>
    </submittedName>
</protein>
<sequence length="82" mass="8821">MTGRGGHADQADPGRVPRLLGADRGHRLPGLAWRPGRLGQHRPGEQPPGTYRQAGPPRARLRAAGSRPDGDWGAAERSRTLE</sequence>
<organism evidence="2 3">
    <name type="scientific">Isoptericola haloaureus</name>
    <dbReference type="NCBI Taxonomy" id="1542902"/>
    <lineage>
        <taxon>Bacteria</taxon>
        <taxon>Bacillati</taxon>
        <taxon>Actinomycetota</taxon>
        <taxon>Actinomycetes</taxon>
        <taxon>Micrococcales</taxon>
        <taxon>Promicromonosporaceae</taxon>
        <taxon>Isoptericola</taxon>
    </lineage>
</organism>
<evidence type="ECO:0000313" key="2">
    <source>
        <dbReference type="EMBL" id="MEG3616823.1"/>
    </source>
</evidence>
<reference evidence="2" key="2">
    <citation type="submission" date="2024-02" db="EMBL/GenBank/DDBJ databases">
        <authorList>
            <person name="Prathaban M."/>
            <person name="Mythili R."/>
            <person name="Sharmila Devi N."/>
            <person name="Sobanaa M."/>
            <person name="Prathiviraj R."/>
            <person name="Selvin J."/>
        </authorList>
    </citation>
    <scope>NUCLEOTIDE SEQUENCE</scope>
    <source>
        <strain evidence="2">MP1014</strain>
    </source>
</reference>
<feature type="compositionally biased region" description="Low complexity" evidence="1">
    <location>
        <begin position="54"/>
        <end position="67"/>
    </location>
</feature>
<feature type="region of interest" description="Disordered" evidence="1">
    <location>
        <begin position="1"/>
        <end position="82"/>
    </location>
</feature>
<evidence type="ECO:0000256" key="1">
    <source>
        <dbReference type="SAM" id="MobiDB-lite"/>
    </source>
</evidence>
<gene>
    <name evidence="2" type="ORF">V5O49_16990</name>
</gene>
<evidence type="ECO:0000313" key="3">
    <source>
        <dbReference type="Proteomes" id="UP001310387"/>
    </source>
</evidence>
<proteinExistence type="predicted"/>
<name>A0ABU7ZBU7_9MICO</name>